<dbReference type="Pfam" id="PF00892">
    <property type="entry name" value="EamA"/>
    <property type="match status" value="2"/>
</dbReference>
<sequence>MTSTALPSVAWRGLALSIAGATLISFETLLIRLVQADLWTIVWWRGVLLGATIALYVILSQRSLRSFRLQGRAEAVAVMAFAAAVFCFVAALQATTVANTLVIGSAAPFIATIFSWVFLRERPPAATWAVVIGLVAGLFLIFFDSLSAGHAAGDVFALGYASCLGAYFVALRRCRGEAFFPIIGYGGLLSATLAWPLASPGAISASDLKFLVLLGVLVVPLATMLLSRGTQHLSAPDVTLILMLETILGPLWVWLVLGETPDNATLAGGALIVVTIVGHAYFAARRPG</sequence>
<evidence type="ECO:0000259" key="2">
    <source>
        <dbReference type="Pfam" id="PF00892"/>
    </source>
</evidence>
<evidence type="ECO:0000256" key="1">
    <source>
        <dbReference type="SAM" id="Phobius"/>
    </source>
</evidence>
<evidence type="ECO:0000313" key="3">
    <source>
        <dbReference type="EMBL" id="QEX15596.1"/>
    </source>
</evidence>
<feature type="transmembrane region" description="Helical" evidence="1">
    <location>
        <begin position="98"/>
        <end position="119"/>
    </location>
</feature>
<feature type="transmembrane region" description="Helical" evidence="1">
    <location>
        <begin position="263"/>
        <end position="284"/>
    </location>
</feature>
<reference evidence="3 4" key="1">
    <citation type="submission" date="2019-08" db="EMBL/GenBank/DDBJ databases">
        <title>Hyperibacter terrae gen. nov., sp. nov. and Hyperibacter viscosus sp. nov., two new members in the family Rhodospirillaceae isolated from the rhizosphere of Hypericum perforatum.</title>
        <authorList>
            <person name="Noviana Z."/>
        </authorList>
    </citation>
    <scope>NUCLEOTIDE SEQUENCE [LARGE SCALE GENOMIC DNA]</scope>
    <source>
        <strain evidence="3 4">R5913</strain>
    </source>
</reference>
<dbReference type="SUPFAM" id="SSF103481">
    <property type="entry name" value="Multidrug resistance efflux transporter EmrE"/>
    <property type="match status" value="2"/>
</dbReference>
<feature type="transmembrane region" description="Helical" evidence="1">
    <location>
        <begin position="178"/>
        <end position="198"/>
    </location>
</feature>
<name>A0A5J6MLG0_9PROT</name>
<feature type="domain" description="EamA" evidence="2">
    <location>
        <begin position="153"/>
        <end position="277"/>
    </location>
</feature>
<keyword evidence="1" id="KW-0472">Membrane</keyword>
<dbReference type="AlphaFoldDB" id="A0A5J6MLG0"/>
<feature type="transmembrane region" description="Helical" evidence="1">
    <location>
        <begin position="126"/>
        <end position="143"/>
    </location>
</feature>
<dbReference type="RefSeq" id="WP_191908414.1">
    <property type="nucleotide sequence ID" value="NZ_CP042906.1"/>
</dbReference>
<dbReference type="InterPro" id="IPR037185">
    <property type="entry name" value="EmrE-like"/>
</dbReference>
<dbReference type="InterPro" id="IPR000620">
    <property type="entry name" value="EamA_dom"/>
</dbReference>
<feature type="transmembrane region" description="Helical" evidence="1">
    <location>
        <begin position="41"/>
        <end position="59"/>
    </location>
</feature>
<keyword evidence="4" id="KW-1185">Reference proteome</keyword>
<dbReference type="GO" id="GO:0016020">
    <property type="term" value="C:membrane"/>
    <property type="evidence" value="ECO:0007669"/>
    <property type="project" value="InterPro"/>
</dbReference>
<dbReference type="Proteomes" id="UP000326202">
    <property type="component" value="Chromosome"/>
</dbReference>
<accession>A0A5J6MLG0</accession>
<keyword evidence="1" id="KW-0812">Transmembrane</keyword>
<feature type="domain" description="EamA" evidence="2">
    <location>
        <begin position="12"/>
        <end position="142"/>
    </location>
</feature>
<dbReference type="PANTHER" id="PTHR22911">
    <property type="entry name" value="ACYL-MALONYL CONDENSING ENZYME-RELATED"/>
    <property type="match status" value="1"/>
</dbReference>
<dbReference type="EMBL" id="CP042906">
    <property type="protein sequence ID" value="QEX15596.1"/>
    <property type="molecule type" value="Genomic_DNA"/>
</dbReference>
<feature type="transmembrane region" description="Helical" evidence="1">
    <location>
        <begin position="210"/>
        <end position="226"/>
    </location>
</feature>
<proteinExistence type="predicted"/>
<keyword evidence="1" id="KW-1133">Transmembrane helix</keyword>
<protein>
    <submittedName>
        <fullName evidence="3">Membrane protein</fullName>
    </submittedName>
</protein>
<feature type="transmembrane region" description="Helical" evidence="1">
    <location>
        <begin position="12"/>
        <end position="35"/>
    </location>
</feature>
<dbReference type="KEGG" id="htq:FRZ44_08830"/>
<dbReference type="PANTHER" id="PTHR22911:SF135">
    <property type="entry name" value="BLR4310 PROTEIN"/>
    <property type="match status" value="1"/>
</dbReference>
<gene>
    <name evidence="3" type="ORF">FRZ44_08830</name>
</gene>
<feature type="transmembrane region" description="Helical" evidence="1">
    <location>
        <begin position="155"/>
        <end position="171"/>
    </location>
</feature>
<evidence type="ECO:0000313" key="4">
    <source>
        <dbReference type="Proteomes" id="UP000326202"/>
    </source>
</evidence>
<feature type="transmembrane region" description="Helical" evidence="1">
    <location>
        <begin position="71"/>
        <end position="92"/>
    </location>
</feature>
<organism evidence="3 4">
    <name type="scientific">Hypericibacter terrae</name>
    <dbReference type="NCBI Taxonomy" id="2602015"/>
    <lineage>
        <taxon>Bacteria</taxon>
        <taxon>Pseudomonadati</taxon>
        <taxon>Pseudomonadota</taxon>
        <taxon>Alphaproteobacteria</taxon>
        <taxon>Rhodospirillales</taxon>
        <taxon>Dongiaceae</taxon>
        <taxon>Hypericibacter</taxon>
    </lineage>
</organism>
<feature type="transmembrane region" description="Helical" evidence="1">
    <location>
        <begin position="238"/>
        <end position="257"/>
    </location>
</feature>